<reference evidence="2" key="1">
    <citation type="submission" date="2023-03" db="EMBL/GenBank/DDBJ databases">
        <title>Complete genome of Cladonia borealis.</title>
        <authorList>
            <person name="Park H."/>
        </authorList>
    </citation>
    <scope>NUCLEOTIDE SEQUENCE</scope>
    <source>
        <strain evidence="2">ANT050790</strain>
    </source>
</reference>
<accession>A0AA39U7C4</accession>
<feature type="chain" id="PRO_5041454603" evidence="1">
    <location>
        <begin position="19"/>
        <end position="158"/>
    </location>
</feature>
<evidence type="ECO:0000313" key="3">
    <source>
        <dbReference type="Proteomes" id="UP001166286"/>
    </source>
</evidence>
<feature type="signal peptide" evidence="1">
    <location>
        <begin position="1"/>
        <end position="18"/>
    </location>
</feature>
<organism evidence="2 3">
    <name type="scientific">Cladonia borealis</name>
    <dbReference type="NCBI Taxonomy" id="184061"/>
    <lineage>
        <taxon>Eukaryota</taxon>
        <taxon>Fungi</taxon>
        <taxon>Dikarya</taxon>
        <taxon>Ascomycota</taxon>
        <taxon>Pezizomycotina</taxon>
        <taxon>Lecanoromycetes</taxon>
        <taxon>OSLEUM clade</taxon>
        <taxon>Lecanoromycetidae</taxon>
        <taxon>Lecanorales</taxon>
        <taxon>Lecanorineae</taxon>
        <taxon>Cladoniaceae</taxon>
        <taxon>Cladonia</taxon>
    </lineage>
</organism>
<comment type="caution">
    <text evidence="2">The sequence shown here is derived from an EMBL/GenBank/DDBJ whole genome shotgun (WGS) entry which is preliminary data.</text>
</comment>
<evidence type="ECO:0000313" key="2">
    <source>
        <dbReference type="EMBL" id="KAK0509411.1"/>
    </source>
</evidence>
<keyword evidence="3" id="KW-1185">Reference proteome</keyword>
<keyword evidence="1" id="KW-0732">Signal</keyword>
<protein>
    <submittedName>
        <fullName evidence="2">Uncharacterized protein</fullName>
    </submittedName>
</protein>
<proteinExistence type="predicted"/>
<evidence type="ECO:0000256" key="1">
    <source>
        <dbReference type="SAM" id="SignalP"/>
    </source>
</evidence>
<gene>
    <name evidence="2" type="ORF">JMJ35_007805</name>
</gene>
<dbReference type="Proteomes" id="UP001166286">
    <property type="component" value="Unassembled WGS sequence"/>
</dbReference>
<sequence length="158" mass="17446">MTIALILYLFSTQMFVVASVREELLLPNTNQTIIPPLALNVSEPLLTSNASFAPANISLGANYDIQCDWQQYGFINTPSDCQSAWRSWPEDTDERSWVTRRGPERDPNAYALPLMTMGRRSSSRTHLLDIRTASAALAQSCITNKAITQGGIARSPGK</sequence>
<name>A0AA39U7C4_9LECA</name>
<dbReference type="AlphaFoldDB" id="A0AA39U7C4"/>
<dbReference type="EMBL" id="JAFEKC020000018">
    <property type="protein sequence ID" value="KAK0509411.1"/>
    <property type="molecule type" value="Genomic_DNA"/>
</dbReference>